<comment type="function">
    <text evidence="3">Catalyzes two sequential steps in the biosynthesis of coenzyme A. In the first step cysteine is conjugated to 4'-phosphopantothenate to form 4-phosphopantothenoylcysteine. In the second step the latter compound is decarboxylated to form 4'-phosphopantotheine.</text>
</comment>
<dbReference type="InterPro" id="IPR007085">
    <property type="entry name" value="DNA/pantothenate-metab_flavo_C"/>
</dbReference>
<dbReference type="EC" id="4.1.1.36" evidence="3"/>
<dbReference type="OrthoDB" id="9802554at2"/>
<dbReference type="EMBL" id="LZDN01000004">
    <property type="protein sequence ID" value="OBX51714.1"/>
    <property type="molecule type" value="Genomic_DNA"/>
</dbReference>
<dbReference type="PANTHER" id="PTHR14359:SF6">
    <property type="entry name" value="PHOSPHOPANTOTHENOYLCYSTEINE DECARBOXYLASE"/>
    <property type="match status" value="1"/>
</dbReference>
<dbReference type="Pfam" id="PF04127">
    <property type="entry name" value="DFP"/>
    <property type="match status" value="1"/>
</dbReference>
<comment type="cofactor">
    <cofactor evidence="3">
        <name>FMN</name>
        <dbReference type="ChEBI" id="CHEBI:58210"/>
    </cofactor>
    <text evidence="3">Binds 1 FMN per subunit.</text>
</comment>
<gene>
    <name evidence="3" type="primary">coaBC</name>
    <name evidence="7" type="ORF">A9Z60_06860</name>
</gene>
<dbReference type="InterPro" id="IPR005252">
    <property type="entry name" value="CoaBC"/>
</dbReference>
<feature type="region of interest" description="Phosphopantothenate--cysteine ligase" evidence="3">
    <location>
        <begin position="192"/>
        <end position="406"/>
    </location>
</feature>
<feature type="active site" description="Proton donor" evidence="3">
    <location>
        <position position="156"/>
    </location>
</feature>
<name>A0A1B8PL01_MORNO</name>
<reference evidence="7 8" key="1">
    <citation type="submission" date="2016-06" db="EMBL/GenBank/DDBJ databases">
        <title>Draft genome of Moraxella nonliquefaciens CCUG 60284.</title>
        <authorList>
            <person name="Salva-Serra F."/>
            <person name="Engstrom-Jakobsson H."/>
            <person name="Thorell K."/>
            <person name="Gonzales-Siles L."/>
            <person name="Karlsson R."/>
            <person name="Boulund F."/>
            <person name="Engstrand L."/>
            <person name="Kristiansson E."/>
            <person name="Moore E."/>
        </authorList>
    </citation>
    <scope>NUCLEOTIDE SEQUENCE [LARGE SCALE GENOMIC DNA]</scope>
    <source>
        <strain evidence="7 8">CCUG 60284</strain>
    </source>
</reference>
<comment type="cofactor">
    <cofactor evidence="3">
        <name>Mg(2+)</name>
        <dbReference type="ChEBI" id="CHEBI:18420"/>
    </cofactor>
</comment>
<dbReference type="Pfam" id="PF02441">
    <property type="entry name" value="Flavoprotein"/>
    <property type="match status" value="1"/>
</dbReference>
<dbReference type="RefSeq" id="WP_066892339.1">
    <property type="nucleotide sequence ID" value="NZ_LZDN01000004.1"/>
</dbReference>
<accession>A0A1B8PL01</accession>
<keyword evidence="3 4" id="KW-0285">Flavoprotein</keyword>
<dbReference type="HAMAP" id="MF_02225">
    <property type="entry name" value="CoaBC"/>
    <property type="match status" value="1"/>
</dbReference>
<feature type="binding site" evidence="3">
    <location>
        <position position="329"/>
    </location>
    <ligand>
        <name>CTP</name>
        <dbReference type="ChEBI" id="CHEBI:37563"/>
    </ligand>
</feature>
<feature type="binding site" evidence="3">
    <location>
        <position position="283"/>
    </location>
    <ligand>
        <name>CTP</name>
        <dbReference type="ChEBI" id="CHEBI:37563"/>
    </ligand>
</feature>
<comment type="pathway">
    <text evidence="3 4">Cofactor biosynthesis; coenzyme A biosynthesis; CoA from (R)-pantothenate: step 2/5.</text>
</comment>
<evidence type="ECO:0000313" key="8">
    <source>
        <dbReference type="Proteomes" id="UP000092671"/>
    </source>
</evidence>
<keyword evidence="3 4" id="KW-0436">Ligase</keyword>
<feature type="binding site" evidence="3">
    <location>
        <position position="347"/>
    </location>
    <ligand>
        <name>CTP</name>
        <dbReference type="ChEBI" id="CHEBI:37563"/>
    </ligand>
</feature>
<dbReference type="GO" id="GO:0004632">
    <property type="term" value="F:phosphopantothenate--cysteine ligase activity"/>
    <property type="evidence" value="ECO:0007669"/>
    <property type="project" value="UniProtKB-UniRule"/>
</dbReference>
<proteinExistence type="inferred from homology"/>
<dbReference type="GO" id="GO:0015941">
    <property type="term" value="P:pantothenate catabolic process"/>
    <property type="evidence" value="ECO:0007669"/>
    <property type="project" value="InterPro"/>
</dbReference>
<sequence length="406" mass="42872">MTCPNILLAITGGISAYKSAVLARLLIKAGCTVRVMMTDGACEFITPLTLQALTGNEVHTKLLDDEAERGMGHIELAKWADMVVIAPASANTIGRLAGGLADNLVTTVALATTAPIVIVPAMNQAMYAHAIVQDNLAKLTRFGYTVLTPDSGEQACGDVGAGRLPEPDDLCERILTLLAKSQTPQSLRGKKVIITAGATVEAIDPVRFFSNHSTGKMGFAIAKACMNAGADVTIVAGRGVHLPTPFGAKRITVTTADDMLSACQLVMTDDGDSIFIATAAVADYKVANIASQKIKKTSNQDDLTLALIKNPDILATISHTFPNAVMVGFAAETQDSENYAHAKLIAKNLDMIAVNDVSDKSIGFGSDDNAMTVFFAKHYGMDKMVLDKANKESIAKSLVECVARII</sequence>
<feature type="region of interest" description="Phosphopantothenoylcysteine decarboxylase" evidence="3">
    <location>
        <begin position="1"/>
        <end position="191"/>
    </location>
</feature>
<keyword evidence="3" id="KW-0511">Multifunctional enzyme</keyword>
<dbReference type="UniPathway" id="UPA00241">
    <property type="reaction ID" value="UER00353"/>
</dbReference>
<comment type="catalytic activity">
    <reaction evidence="3 4">
        <text>N-[(R)-4-phosphopantothenoyl]-L-cysteine + H(+) = (R)-4'-phosphopantetheine + CO2</text>
        <dbReference type="Rhea" id="RHEA:16793"/>
        <dbReference type="ChEBI" id="CHEBI:15378"/>
        <dbReference type="ChEBI" id="CHEBI:16526"/>
        <dbReference type="ChEBI" id="CHEBI:59458"/>
        <dbReference type="ChEBI" id="CHEBI:61723"/>
        <dbReference type="EC" id="4.1.1.36"/>
    </reaction>
</comment>
<dbReference type="InterPro" id="IPR036551">
    <property type="entry name" value="Flavin_trans-like"/>
</dbReference>
<comment type="function">
    <text evidence="4">Catalyzes two steps in the biosynthesis of coenzyme A. In the first step cysteine is conjugated to 4'-phosphopantothenate to form 4-phosphopantothenoylcysteine, in the latter compound is decarboxylated to form 4'-phosphopantotheine.</text>
</comment>
<evidence type="ECO:0000256" key="3">
    <source>
        <dbReference type="HAMAP-Rule" id="MF_02225"/>
    </source>
</evidence>
<feature type="binding site" evidence="3">
    <location>
        <position position="293"/>
    </location>
    <ligand>
        <name>CTP</name>
        <dbReference type="ChEBI" id="CHEBI:37563"/>
    </ligand>
</feature>
<evidence type="ECO:0000256" key="4">
    <source>
        <dbReference type="RuleBase" id="RU364078"/>
    </source>
</evidence>
<dbReference type="NCBIfam" id="TIGR00521">
    <property type="entry name" value="coaBC_dfp"/>
    <property type="match status" value="1"/>
</dbReference>
<dbReference type="Gene3D" id="3.40.50.10300">
    <property type="entry name" value="CoaB-like"/>
    <property type="match status" value="1"/>
</dbReference>
<dbReference type="GO" id="GO:0071513">
    <property type="term" value="C:phosphopantothenoylcysteine decarboxylase complex"/>
    <property type="evidence" value="ECO:0007669"/>
    <property type="project" value="TreeGrafter"/>
</dbReference>
<evidence type="ECO:0000256" key="1">
    <source>
        <dbReference type="ARBA" id="ARBA00022793"/>
    </source>
</evidence>
<organism evidence="7 8">
    <name type="scientific">Moraxella nonliquefaciens</name>
    <dbReference type="NCBI Taxonomy" id="478"/>
    <lineage>
        <taxon>Bacteria</taxon>
        <taxon>Pseudomonadati</taxon>
        <taxon>Pseudomonadota</taxon>
        <taxon>Gammaproteobacteria</taxon>
        <taxon>Moraxellales</taxon>
        <taxon>Moraxellaceae</taxon>
        <taxon>Moraxella</taxon>
    </lineage>
</organism>
<feature type="domain" description="Flavoprotein" evidence="5">
    <location>
        <begin position="5"/>
        <end position="177"/>
    </location>
</feature>
<comment type="caution">
    <text evidence="7">The sequence shown here is derived from an EMBL/GenBank/DDBJ whole genome shotgun (WGS) entry which is preliminary data.</text>
</comment>
<evidence type="ECO:0000256" key="2">
    <source>
        <dbReference type="ARBA" id="ARBA00023239"/>
    </source>
</evidence>
<evidence type="ECO:0000259" key="6">
    <source>
        <dbReference type="Pfam" id="PF04127"/>
    </source>
</evidence>
<keyword evidence="3" id="KW-0460">Magnesium</keyword>
<keyword evidence="3 4" id="KW-0288">FMN</keyword>
<comment type="catalytic activity">
    <reaction evidence="3 4">
        <text>(R)-4'-phosphopantothenate + L-cysteine + CTP = N-[(R)-4-phosphopantothenoyl]-L-cysteine + CMP + diphosphate + H(+)</text>
        <dbReference type="Rhea" id="RHEA:19397"/>
        <dbReference type="ChEBI" id="CHEBI:10986"/>
        <dbReference type="ChEBI" id="CHEBI:15378"/>
        <dbReference type="ChEBI" id="CHEBI:33019"/>
        <dbReference type="ChEBI" id="CHEBI:35235"/>
        <dbReference type="ChEBI" id="CHEBI:37563"/>
        <dbReference type="ChEBI" id="CHEBI:59458"/>
        <dbReference type="ChEBI" id="CHEBI:60377"/>
        <dbReference type="EC" id="6.3.2.5"/>
    </reaction>
</comment>
<dbReference type="EC" id="6.3.2.5" evidence="3"/>
<dbReference type="PANTHER" id="PTHR14359">
    <property type="entry name" value="HOMO-OLIGOMERIC FLAVIN CONTAINING CYS DECARBOXYLASE FAMILY"/>
    <property type="match status" value="1"/>
</dbReference>
<dbReference type="SUPFAM" id="SSF102645">
    <property type="entry name" value="CoaB-like"/>
    <property type="match status" value="1"/>
</dbReference>
<dbReference type="Gene3D" id="3.40.50.1950">
    <property type="entry name" value="Flavin prenyltransferase-like"/>
    <property type="match status" value="1"/>
</dbReference>
<evidence type="ECO:0000313" key="7">
    <source>
        <dbReference type="EMBL" id="OBX51714.1"/>
    </source>
</evidence>
<dbReference type="AlphaFoldDB" id="A0A1B8PL01"/>
<comment type="similarity">
    <text evidence="3 4">In the C-terminal section; belongs to the PPC synthetase family.</text>
</comment>
<comment type="pathway">
    <text evidence="3 4">Cofactor biosynthesis; coenzyme A biosynthesis; CoA from (R)-pantothenate: step 3/5.</text>
</comment>
<feature type="binding site" evidence="3">
    <location>
        <begin position="311"/>
        <end position="314"/>
    </location>
    <ligand>
        <name>CTP</name>
        <dbReference type="ChEBI" id="CHEBI:37563"/>
    </ligand>
</feature>
<comment type="caution">
    <text evidence="3">Lacks conserved residue(s) required for the propagation of feature annotation.</text>
</comment>
<dbReference type="GO" id="GO:0010181">
    <property type="term" value="F:FMN binding"/>
    <property type="evidence" value="ECO:0007669"/>
    <property type="project" value="UniProtKB-UniRule"/>
</dbReference>
<evidence type="ECO:0000259" key="5">
    <source>
        <dbReference type="Pfam" id="PF02441"/>
    </source>
</evidence>
<dbReference type="Proteomes" id="UP000092671">
    <property type="component" value="Unassembled WGS sequence"/>
</dbReference>
<protein>
    <recommendedName>
        <fullName evidence="3">Coenzyme A biosynthesis bifunctional protein CoaBC</fullName>
    </recommendedName>
    <alternativeName>
        <fullName evidence="3">DNA/pantothenate metabolism flavoprotein</fullName>
    </alternativeName>
    <alternativeName>
        <fullName evidence="3">Phosphopantothenoylcysteine synthetase/decarboxylase</fullName>
        <shortName evidence="3">PPCS-PPCDC</shortName>
    </alternativeName>
    <domain>
        <recommendedName>
            <fullName evidence="3">Phosphopantothenoylcysteine decarboxylase</fullName>
            <shortName evidence="3">PPC decarboxylase</shortName>
            <shortName evidence="3">PPC-DC</shortName>
            <ecNumber evidence="3">4.1.1.36</ecNumber>
        </recommendedName>
        <alternativeName>
            <fullName evidence="3">CoaC</fullName>
        </alternativeName>
    </domain>
    <domain>
        <recommendedName>
            <fullName evidence="3">Phosphopantothenate--cysteine ligase</fullName>
            <ecNumber evidence="3">6.3.2.5</ecNumber>
        </recommendedName>
        <alternativeName>
            <fullName evidence="3">CoaB</fullName>
        </alternativeName>
        <alternativeName>
            <fullName evidence="3">Phosphopantothenoylcysteine synthetase</fullName>
            <shortName evidence="3">PPC synthetase</shortName>
            <shortName evidence="3">PPC-S</shortName>
        </alternativeName>
    </domain>
</protein>
<dbReference type="InterPro" id="IPR003382">
    <property type="entry name" value="Flavoprotein"/>
</dbReference>
<comment type="similarity">
    <text evidence="3 4">In the N-terminal section; belongs to the HFCD (homo-oligomeric flavin containing Cys decarboxylase) superfamily.</text>
</comment>
<dbReference type="InterPro" id="IPR035929">
    <property type="entry name" value="CoaB-like_sf"/>
</dbReference>
<dbReference type="GO" id="GO:0004633">
    <property type="term" value="F:phosphopantothenoylcysteine decarboxylase activity"/>
    <property type="evidence" value="ECO:0007669"/>
    <property type="project" value="UniProtKB-UniRule"/>
</dbReference>
<feature type="binding site" evidence="3">
    <location>
        <position position="343"/>
    </location>
    <ligand>
        <name>CTP</name>
        <dbReference type="ChEBI" id="CHEBI:37563"/>
    </ligand>
</feature>
<dbReference type="SUPFAM" id="SSF52507">
    <property type="entry name" value="Homo-oligomeric flavin-containing Cys decarboxylases, HFCD"/>
    <property type="match status" value="1"/>
</dbReference>
<dbReference type="GO" id="GO:0015937">
    <property type="term" value="P:coenzyme A biosynthetic process"/>
    <property type="evidence" value="ECO:0007669"/>
    <property type="project" value="UniProtKB-UniRule"/>
</dbReference>
<feature type="domain" description="DNA/pantothenate metabolism flavoprotein C-terminal" evidence="6">
    <location>
        <begin position="187"/>
        <end position="404"/>
    </location>
</feature>
<dbReference type="GO" id="GO:0046872">
    <property type="term" value="F:metal ion binding"/>
    <property type="evidence" value="ECO:0007669"/>
    <property type="project" value="UniProtKB-KW"/>
</dbReference>
<keyword evidence="3" id="KW-0479">Metal-binding</keyword>
<keyword evidence="2 3" id="KW-0456">Lyase</keyword>
<keyword evidence="1 3" id="KW-0210">Decarboxylase</keyword>